<dbReference type="STRING" id="38488.A0A4Y8CGN7"/>
<evidence type="ECO:0000256" key="1">
    <source>
        <dbReference type="SAM" id="MobiDB-lite"/>
    </source>
</evidence>
<feature type="region of interest" description="Disordered" evidence="1">
    <location>
        <begin position="266"/>
        <end position="306"/>
    </location>
</feature>
<feature type="compositionally biased region" description="Low complexity" evidence="1">
    <location>
        <begin position="184"/>
        <end position="195"/>
    </location>
</feature>
<gene>
    <name evidence="2" type="ORF">BOTCAL_0724g00010</name>
</gene>
<feature type="compositionally biased region" description="Basic and acidic residues" evidence="1">
    <location>
        <begin position="267"/>
        <end position="277"/>
    </location>
</feature>
<evidence type="ECO:0000313" key="3">
    <source>
        <dbReference type="Proteomes" id="UP000297299"/>
    </source>
</evidence>
<feature type="compositionally biased region" description="Gly residues" evidence="1">
    <location>
        <begin position="172"/>
        <end position="183"/>
    </location>
</feature>
<feature type="compositionally biased region" description="Low complexity" evidence="1">
    <location>
        <begin position="141"/>
        <end position="157"/>
    </location>
</feature>
<sequence length="460" mass="50574">MFKISLCLLAYNNSGSTQSIEVAAIEAYLIIQDLATVQANLHRWIETGFKYNKVYTALDKGALFLIPQEPDYIWENSNSLKGGEFDEAMAHLKSIGIMELSKHLGADVLASQILDSVLGPFRWEVYDAADIAASLNTKPKPFSGGPSARGPSAGDPSIRGLSVKGLSVKGPSGRGPSGRGTSGRGTSARGPSARGTSARGSSIKIQFAGNSSTGGSSAESRPIGASPFIEARPSDRNSISISSMLNPTEAAQSYDKVEGSDILVNLEPDKEERDIHSPLKPYNSGEKRKRVDSVTASDSKTDCIPPQSVSERRSLVGLCPVDRNRMENILGKRLVDGMMRSRKRLRDDNHQFTDAIRVIAPFSDITQDFIYKIWICSSVGKDISEIIMRGCDDLRELFPDIILNDIETSLYRQEEERQKEPGSPYGFKIFPYSNNDDDYEVEIRLGFTIGQIVMYTLYKY</sequence>
<dbReference type="OrthoDB" id="5424905at2759"/>
<accession>A0A4Y8CGN7</accession>
<protein>
    <submittedName>
        <fullName evidence="2">Uncharacterized protein</fullName>
    </submittedName>
</protein>
<comment type="caution">
    <text evidence="2">The sequence shown here is derived from an EMBL/GenBank/DDBJ whole genome shotgun (WGS) entry which is preliminary data.</text>
</comment>
<organism evidence="2 3">
    <name type="scientific">Botryotinia calthae</name>
    <dbReference type="NCBI Taxonomy" id="38488"/>
    <lineage>
        <taxon>Eukaryota</taxon>
        <taxon>Fungi</taxon>
        <taxon>Dikarya</taxon>
        <taxon>Ascomycota</taxon>
        <taxon>Pezizomycotina</taxon>
        <taxon>Leotiomycetes</taxon>
        <taxon>Helotiales</taxon>
        <taxon>Sclerotiniaceae</taxon>
        <taxon>Botryotinia</taxon>
    </lineage>
</organism>
<dbReference type="AlphaFoldDB" id="A0A4Y8CGN7"/>
<feature type="region of interest" description="Disordered" evidence="1">
    <location>
        <begin position="137"/>
        <end position="234"/>
    </location>
</feature>
<keyword evidence="3" id="KW-1185">Reference proteome</keyword>
<feature type="compositionally biased region" description="Polar residues" evidence="1">
    <location>
        <begin position="198"/>
        <end position="219"/>
    </location>
</feature>
<name>A0A4Y8CGN7_9HELO</name>
<reference evidence="2 3" key="1">
    <citation type="submission" date="2017-11" db="EMBL/GenBank/DDBJ databases">
        <title>Comparative genomics of Botrytis spp.</title>
        <authorList>
            <person name="Valero-Jimenez C.A."/>
            <person name="Tapia P."/>
            <person name="Veloso J."/>
            <person name="Silva-Moreno E."/>
            <person name="Staats M."/>
            <person name="Valdes J.H."/>
            <person name="Van Kan J.A.L."/>
        </authorList>
    </citation>
    <scope>NUCLEOTIDE SEQUENCE [LARGE SCALE GENOMIC DNA]</scope>
    <source>
        <strain evidence="2 3">MUCL2830</strain>
    </source>
</reference>
<evidence type="ECO:0000313" key="2">
    <source>
        <dbReference type="EMBL" id="TEY32563.1"/>
    </source>
</evidence>
<dbReference type="Proteomes" id="UP000297299">
    <property type="component" value="Unassembled WGS sequence"/>
</dbReference>
<dbReference type="EMBL" id="PHWZ01000720">
    <property type="protein sequence ID" value="TEY32563.1"/>
    <property type="molecule type" value="Genomic_DNA"/>
</dbReference>
<proteinExistence type="predicted"/>